<accession>A0A371J608</accession>
<evidence type="ECO:0000313" key="2">
    <source>
        <dbReference type="Proteomes" id="UP000215694"/>
    </source>
</evidence>
<organism evidence="1 2">
    <name type="scientific">Romboutsia weinsteinii</name>
    <dbReference type="NCBI Taxonomy" id="2020949"/>
    <lineage>
        <taxon>Bacteria</taxon>
        <taxon>Bacillati</taxon>
        <taxon>Bacillota</taxon>
        <taxon>Clostridia</taxon>
        <taxon>Peptostreptococcales</taxon>
        <taxon>Peptostreptococcaceae</taxon>
        <taxon>Romboutsia</taxon>
    </lineage>
</organism>
<name>A0A371J608_9FIRM</name>
<keyword evidence="2" id="KW-1185">Reference proteome</keyword>
<dbReference type="Pfam" id="PF22010">
    <property type="entry name" value="OrtA"/>
    <property type="match status" value="1"/>
</dbReference>
<evidence type="ECO:0000313" key="1">
    <source>
        <dbReference type="EMBL" id="RDY28220.1"/>
    </source>
</evidence>
<dbReference type="AlphaFoldDB" id="A0A371J608"/>
<dbReference type="EMBL" id="NOJY02000008">
    <property type="protein sequence ID" value="RDY28220.1"/>
    <property type="molecule type" value="Genomic_DNA"/>
</dbReference>
<dbReference type="OrthoDB" id="3712030at2"/>
<dbReference type="Proteomes" id="UP000215694">
    <property type="component" value="Unassembled WGS sequence"/>
</dbReference>
<reference evidence="1 2" key="1">
    <citation type="journal article" date="2017" name="Genome Announc.">
        <title>Draft Genome Sequence of Romboutsia weinsteinii sp. nov. Strain CCRI-19649(T) Isolated from Surface Water.</title>
        <authorList>
            <person name="Maheux A.F."/>
            <person name="Boudreau D.K."/>
            <person name="Berube E."/>
            <person name="Boissinot M."/>
            <person name="Cantin P."/>
            <person name="Raymond F."/>
            <person name="Corbeil J."/>
            <person name="Omar R.F."/>
            <person name="Bergeron M.G."/>
        </authorList>
    </citation>
    <scope>NUCLEOTIDE SEQUENCE [LARGE SCALE GENOMIC DNA]</scope>
    <source>
        <strain evidence="1 2">CCRI-19649</strain>
    </source>
</reference>
<dbReference type="RefSeq" id="WP_094368612.1">
    <property type="nucleotide sequence ID" value="NZ_NOJY02000008.1"/>
</dbReference>
<sequence length="102" mass="11308">MNAKSGDWVIVHTTVLKAEERAPQVPDDTKKVPLELWVKGFIQNDANIGDLVNIKTITGRKVSGNLLEVNPYYTHDYGKCIPELLQIGICAKEILFGGVDNE</sequence>
<comment type="caution">
    <text evidence="1">The sequence shown here is derived from an EMBL/GenBank/DDBJ whole genome shotgun (WGS) entry which is preliminary data.</text>
</comment>
<gene>
    <name evidence="1" type="ORF">CHL78_006435</name>
</gene>
<proteinExistence type="predicted"/>
<dbReference type="InterPro" id="IPR047755">
    <property type="entry name" value="OrtA"/>
</dbReference>
<dbReference type="NCBIfam" id="NF040739">
    <property type="entry name" value="ornith_OrtA"/>
    <property type="match status" value="1"/>
</dbReference>
<protein>
    <submittedName>
        <fullName evidence="1">2-amino-4-ketopentanoate thiolase</fullName>
    </submittedName>
</protein>